<evidence type="ECO:0000313" key="13">
    <source>
        <dbReference type="Proteomes" id="UP001583177"/>
    </source>
</evidence>
<keyword evidence="3" id="KW-0808">Transferase</keyword>
<dbReference type="InterPro" id="IPR049551">
    <property type="entry name" value="PKS_DH_C"/>
</dbReference>
<keyword evidence="7" id="KW-0012">Acyltransferase</keyword>
<dbReference type="CDD" id="cd00833">
    <property type="entry name" value="PKS"/>
    <property type="match status" value="1"/>
</dbReference>
<dbReference type="InterPro" id="IPR057326">
    <property type="entry name" value="KR_dom"/>
</dbReference>
<dbReference type="InterPro" id="IPR020841">
    <property type="entry name" value="PKS_Beta-ketoAc_synthase_dom"/>
</dbReference>
<dbReference type="InterPro" id="IPR009081">
    <property type="entry name" value="PP-bd_ACP"/>
</dbReference>
<feature type="domain" description="Carrier" evidence="9">
    <location>
        <begin position="2199"/>
        <end position="2276"/>
    </location>
</feature>
<evidence type="ECO:0000256" key="7">
    <source>
        <dbReference type="ARBA" id="ARBA00023315"/>
    </source>
</evidence>
<keyword evidence="4" id="KW-0521">NADP</keyword>
<dbReference type="SMART" id="SM00822">
    <property type="entry name" value="PKS_KR"/>
    <property type="match status" value="1"/>
</dbReference>
<dbReference type="PANTHER" id="PTHR43775">
    <property type="entry name" value="FATTY ACID SYNTHASE"/>
    <property type="match status" value="1"/>
</dbReference>
<reference evidence="12 13" key="1">
    <citation type="journal article" date="2024" name="IMA Fungus">
        <title>IMA Genome - F19 : A genome assembly and annotation guide to empower mycologists, including annotated draft genome sequences of Ceratocystis pirilliformis, Diaporthe australafricana, Fusarium ophioides, Paecilomyces lecythidis, and Sporothrix stenoceras.</title>
        <authorList>
            <person name="Aylward J."/>
            <person name="Wilson A.M."/>
            <person name="Visagie C.M."/>
            <person name="Spraker J."/>
            <person name="Barnes I."/>
            <person name="Buitendag C."/>
            <person name="Ceriani C."/>
            <person name="Del Mar Angel L."/>
            <person name="du Plessis D."/>
            <person name="Fuchs T."/>
            <person name="Gasser K."/>
            <person name="Kramer D."/>
            <person name="Li W."/>
            <person name="Munsamy K."/>
            <person name="Piso A."/>
            <person name="Price J.L."/>
            <person name="Sonnekus B."/>
            <person name="Thomas C."/>
            <person name="van der Nest A."/>
            <person name="van Dijk A."/>
            <person name="van Heerden A."/>
            <person name="van Vuuren N."/>
            <person name="Yilmaz N."/>
            <person name="Duong T.A."/>
            <person name="van der Merwe N.A."/>
            <person name="Wingfield M.J."/>
            <person name="Wingfield B.D."/>
        </authorList>
    </citation>
    <scope>NUCLEOTIDE SEQUENCE [LARGE SCALE GENOMIC DNA]</scope>
    <source>
        <strain evidence="12 13">CMW 18300</strain>
    </source>
</reference>
<dbReference type="Gene3D" id="3.40.47.10">
    <property type="match status" value="2"/>
</dbReference>
<feature type="domain" description="PKS/mFAS DH" evidence="11">
    <location>
        <begin position="736"/>
        <end position="1071"/>
    </location>
</feature>
<dbReference type="InterPro" id="IPR036736">
    <property type="entry name" value="ACP-like_sf"/>
</dbReference>
<feature type="region of interest" description="N-terminal hotdog fold" evidence="8">
    <location>
        <begin position="736"/>
        <end position="886"/>
    </location>
</feature>
<evidence type="ECO:0000256" key="5">
    <source>
        <dbReference type="ARBA" id="ARBA00023002"/>
    </source>
</evidence>
<dbReference type="SUPFAM" id="SSF55048">
    <property type="entry name" value="Probable ACP-binding domain of malonyl-CoA ACP transacylase"/>
    <property type="match status" value="1"/>
</dbReference>
<dbReference type="PROSITE" id="PS52004">
    <property type="entry name" value="KS3_2"/>
    <property type="match status" value="1"/>
</dbReference>
<evidence type="ECO:0000259" key="11">
    <source>
        <dbReference type="PROSITE" id="PS52019"/>
    </source>
</evidence>
<dbReference type="Gene3D" id="3.40.50.150">
    <property type="entry name" value="Vaccinia Virus protein VP39"/>
    <property type="match status" value="1"/>
</dbReference>
<dbReference type="Pfam" id="PF08659">
    <property type="entry name" value="KR"/>
    <property type="match status" value="1"/>
</dbReference>
<proteinExistence type="predicted"/>
<keyword evidence="13" id="KW-1185">Reference proteome</keyword>
<dbReference type="Pfam" id="PF14765">
    <property type="entry name" value="PS-DH"/>
    <property type="match status" value="1"/>
</dbReference>
<keyword evidence="5" id="KW-0560">Oxidoreductase</keyword>
<name>A0ABR3XZZ5_9PEZI</name>
<dbReference type="PROSITE" id="PS00012">
    <property type="entry name" value="PHOSPHOPANTETHEINE"/>
    <property type="match status" value="1"/>
</dbReference>
<dbReference type="Pfam" id="PF02801">
    <property type="entry name" value="Ketoacyl-synt_C"/>
    <property type="match status" value="1"/>
</dbReference>
<dbReference type="SUPFAM" id="SSF51735">
    <property type="entry name" value="NAD(P)-binding Rossmann-fold domains"/>
    <property type="match status" value="2"/>
</dbReference>
<dbReference type="Gene3D" id="1.10.1200.10">
    <property type="entry name" value="ACP-like"/>
    <property type="match status" value="1"/>
</dbReference>
<dbReference type="Pfam" id="PF23297">
    <property type="entry name" value="ACP_SdgA_C"/>
    <property type="match status" value="1"/>
</dbReference>
<dbReference type="PROSITE" id="PS50075">
    <property type="entry name" value="CARRIER"/>
    <property type="match status" value="1"/>
</dbReference>
<dbReference type="SUPFAM" id="SSF53335">
    <property type="entry name" value="S-adenosyl-L-methionine-dependent methyltransferases"/>
    <property type="match status" value="1"/>
</dbReference>
<dbReference type="Pfam" id="PF13602">
    <property type="entry name" value="ADH_zinc_N_2"/>
    <property type="match status" value="1"/>
</dbReference>
<dbReference type="SMART" id="SM00829">
    <property type="entry name" value="PKS_ER"/>
    <property type="match status" value="1"/>
</dbReference>
<dbReference type="Proteomes" id="UP001583177">
    <property type="component" value="Unassembled WGS sequence"/>
</dbReference>
<keyword evidence="6" id="KW-0511">Multifunctional enzyme</keyword>
<dbReference type="InterPro" id="IPR013968">
    <property type="entry name" value="PKS_KR"/>
</dbReference>
<dbReference type="InterPro" id="IPR011032">
    <property type="entry name" value="GroES-like_sf"/>
</dbReference>
<evidence type="ECO:0000256" key="6">
    <source>
        <dbReference type="ARBA" id="ARBA00023268"/>
    </source>
</evidence>
<sequence length="2300" mass="251001">MANMQNARLEPLAITGFSFKMPQSAVDEASLWNILVNGTNVMSEWPKSRANVDAHHDGGSKKPNTALVLGTSALLNPEISLHLANMNFLSPESRSFSFDARANGYARGEGVAALFIRPLRQAVQDGDVVRAVVRATASNQDGRTPGLTQPSSEAQEALIRRAYAKAGLELDETRYVEAHGTGTQVGDPIEANTIGRVLGGERTLTEPLFLGSIKANLGHLEGCSGPAGVIKAIMILERGIIPPQALFKTLNPAITAATINLKSGLRRVSVNSFGFGGANAHAILDDALHYMQMTNMRGFHHCNKDPALSEPAVIGGFTEERQLEPRSVGHAIVNGRKTPASSPQLLVWSAADIAAIKRMLLAYEQYYFTHIAGVANKLDQLAYTLAARRSFMTWRSFAVVYDDSKPEALENVQHDHAGVINPLSPSKPVRVPSEKSGVALVFTGQGAQYAGMGLTLLHYPIFEHSLRRSDQAFANLGCGWSIFDVIQDEEKIDRPEFSQPLCTALQIALVDLLQSFSIHAVAAVGHSSGEIAAAYAVGALTHESACKVAYFRGKLAGRLRATTDTPGAMLSANLREVEIPDYLRSLNLDSPRETAVHVACVNSPYNVTLAGPEQSIDALKADLDKKGTFAQKLNTGIAYHSPVMQVIAQEYVSLMGTLKEGLENPRILIVSSVTGEIVEPEVLAQPEYWVSNLVSPVQFRKSVDTMVGLTRSRKLDVSGDQVEEFKITDVIEVGPHSALRRSIKDTVPHARYHAWLQRTSSALHATLELVGALHCLGYSVSVTAVNEVLVVPGMGSLVIAIEAARQMASEEDGVLAGFLLKDAHFLSPLRVGETMQDAVETEVHLDRIRLGGEKGSTWCEIRVFAHWEGRVVETFNTKIHLQFAQDPESPAGRELALEQQRIRKRYEEIRSSCTRPIATKDFYKFCKDFGFKYGTSFEILDNISYDARGKGSSTGEINLSSTGHKEEDSPVHPALLDAVLQVFIVQASKGLDPSMKNSTVIPQTVGSAWISNRLWTQTTKTVYTSETGASGDDGSQSSGHRASVYAVADDGSPLCALENVGTAAISRETTLEDQGEQRKLLYSVSWKPRLSSLAPAELQEVCRTRGIPLDESDSKVEAMANFFPKIELALQWAADKALQTAPESQMTRTKAHYSKYAALLKRQQPRELFRPSDSDLEALLQECDAEYPQWSLFTTIAAALPSILRGEVDPRELMSEKGAEETFYASVYESHIRDGRFQAFVDLASHENPGLRILEVGAGTGQFTRVILSIFDTLETESGGMAFADYVCTDTSSSLLGDAQIRFKQHSDRLSYVAWGPEHDPADKASGLELESYDLIFAGSVLHATPNISKALTYIRKLLRPGGHLVLQELTSPQVATLSIGFGSLESWWNSGVDWRQDGPLATQQQWDQLLRDNCFSGVQLALKDFEDDSYHISTIMVATAVEQSHLTNELTNGDSNHQRLVVLLDQSSVNQKSLATELGEQHDLDQVIHFADLGDGWRTSPTDIVVSLFEVGSPRLTSLTVTEFAALQRFIQTSKNILWVTASQFCVANLEDKQSDLPFDPRYDVATGFLRTIRSEESDKHIVTLTIDQSHEDTHRHVADLVAEVLDSSFNSHSPHKSSELEYVFRDGVMMVGRMAYEKQLDGKRESFVHQQERTEPWLPGPPLALSIGQHGMLDSLKFVEDDNYCQELADDEVEMEACVWPISLRDVLIALGKIDIGMGIGYECAGTVTRVGSALSDHFQIGDRVGMGVFGSMRSHPRGKIHQVRKIPDGLSFEDGVSHGNPCMTAWQGLVNVAKLQKGEKVLIHSAAGATGQMAVQVAHLIGATVFATVGSDDKRELLVKEYNIPKEHIFNSRDTSFAHGIKRVTKGAGVDVILNSLAGDSLQASWECIAPYGRFIEIGKIDIMGNSMLPMAMFAKNVMFAAVDLAEIARTNIPLADELLSKAMELIANGSVRGPAPSHIYPIGEVEKAFRFMQSGKHTGRIMLARTENDRVTKHIVHTSTWTFDADASYVIVGGFGGLGRAMIEWMLPRDMDFFVLLSSLVGIYGALGQSNYAAGCAFQDALARARTDSDAYKGVSASLDLSWLVDAGIVAERADYRRKWETAHDFAGVEVADLLAVLDHCCDPSTTKAGGTGGQVLVGAVMPSDLATVGVDVPLPPNHALFKGFTQTLGGTGAGKTAVAQSISARFRAAETHETRREVVVGALQEKLARALGVEMDEVDIERPVSTYGVDSLMAVELRNWMRNDFGVEVLVFEILVGGSVSNLGEIVTTKAEDTRKETERKRVEEEVNGVENGTL</sequence>
<protein>
    <submittedName>
        <fullName evidence="12">Type I Iterative PKS</fullName>
    </submittedName>
</protein>
<dbReference type="PROSITE" id="PS52019">
    <property type="entry name" value="PKS_MFAS_DH"/>
    <property type="match status" value="1"/>
</dbReference>
<dbReference type="InterPro" id="IPR042104">
    <property type="entry name" value="PKS_dehydratase_sf"/>
</dbReference>
<dbReference type="InterPro" id="IPR016035">
    <property type="entry name" value="Acyl_Trfase/lysoPLipase"/>
</dbReference>
<evidence type="ECO:0000256" key="1">
    <source>
        <dbReference type="ARBA" id="ARBA00022450"/>
    </source>
</evidence>
<accession>A0ABR3XZZ5</accession>
<dbReference type="InterPro" id="IPR036291">
    <property type="entry name" value="NAD(P)-bd_dom_sf"/>
</dbReference>
<evidence type="ECO:0000256" key="3">
    <source>
        <dbReference type="ARBA" id="ARBA00022679"/>
    </source>
</evidence>
<dbReference type="InterPro" id="IPR006162">
    <property type="entry name" value="Ppantetheine_attach_site"/>
</dbReference>
<feature type="active site" description="Proton donor; for dehydratase activity" evidence="8">
    <location>
        <position position="977"/>
    </location>
</feature>
<evidence type="ECO:0000259" key="10">
    <source>
        <dbReference type="PROSITE" id="PS52004"/>
    </source>
</evidence>
<dbReference type="InterPro" id="IPR001227">
    <property type="entry name" value="Ac_transferase_dom_sf"/>
</dbReference>
<dbReference type="Pfam" id="PF08242">
    <property type="entry name" value="Methyltransf_12"/>
    <property type="match status" value="1"/>
</dbReference>
<dbReference type="InterPro" id="IPR020806">
    <property type="entry name" value="PKS_PP-bd"/>
</dbReference>
<dbReference type="InterPro" id="IPR014043">
    <property type="entry name" value="Acyl_transferase_dom"/>
</dbReference>
<dbReference type="Gene3D" id="3.40.50.720">
    <property type="entry name" value="NAD(P)-binding Rossmann-like Domain"/>
    <property type="match status" value="2"/>
</dbReference>
<dbReference type="SUPFAM" id="SSF52151">
    <property type="entry name" value="FabD/lysophospholipase-like"/>
    <property type="match status" value="1"/>
</dbReference>
<keyword evidence="1" id="KW-0596">Phosphopantetheine</keyword>
<dbReference type="InterPro" id="IPR014031">
    <property type="entry name" value="Ketoacyl_synth_C"/>
</dbReference>
<dbReference type="PANTHER" id="PTHR43775:SF29">
    <property type="entry name" value="ASPERFURANONE POLYKETIDE SYNTHASE AFOG-RELATED"/>
    <property type="match status" value="1"/>
</dbReference>
<dbReference type="InterPro" id="IPR016036">
    <property type="entry name" value="Malonyl_transacylase_ACP-bd"/>
</dbReference>
<organism evidence="12 13">
    <name type="scientific">Diaporthe australafricana</name>
    <dbReference type="NCBI Taxonomy" id="127596"/>
    <lineage>
        <taxon>Eukaryota</taxon>
        <taxon>Fungi</taxon>
        <taxon>Dikarya</taxon>
        <taxon>Ascomycota</taxon>
        <taxon>Pezizomycotina</taxon>
        <taxon>Sordariomycetes</taxon>
        <taxon>Sordariomycetidae</taxon>
        <taxon>Diaporthales</taxon>
        <taxon>Diaporthaceae</taxon>
        <taxon>Diaporthe</taxon>
    </lineage>
</organism>
<dbReference type="SMART" id="SM00825">
    <property type="entry name" value="PKS_KS"/>
    <property type="match status" value="1"/>
</dbReference>
<dbReference type="EMBL" id="JAWRVE010000006">
    <property type="protein sequence ID" value="KAL1881225.1"/>
    <property type="molecule type" value="Genomic_DNA"/>
</dbReference>
<dbReference type="InterPro" id="IPR014030">
    <property type="entry name" value="Ketoacyl_synth_N"/>
</dbReference>
<dbReference type="Gene3D" id="3.90.180.10">
    <property type="entry name" value="Medium-chain alcohol dehydrogenases, catalytic domain"/>
    <property type="match status" value="1"/>
</dbReference>
<evidence type="ECO:0000313" key="12">
    <source>
        <dbReference type="EMBL" id="KAL1881225.1"/>
    </source>
</evidence>
<dbReference type="SMART" id="SM00827">
    <property type="entry name" value="PKS_AT"/>
    <property type="match status" value="1"/>
</dbReference>
<dbReference type="InterPro" id="IPR016039">
    <property type="entry name" value="Thiolase-like"/>
</dbReference>
<dbReference type="InterPro" id="IPR029063">
    <property type="entry name" value="SAM-dependent_MTases_sf"/>
</dbReference>
<dbReference type="SUPFAM" id="SSF50129">
    <property type="entry name" value="GroES-like"/>
    <property type="match status" value="1"/>
</dbReference>
<evidence type="ECO:0000256" key="8">
    <source>
        <dbReference type="PROSITE-ProRule" id="PRU01363"/>
    </source>
</evidence>
<dbReference type="SMART" id="SM00823">
    <property type="entry name" value="PKS_PP"/>
    <property type="match status" value="1"/>
</dbReference>
<feature type="active site" description="Proton acceptor; for dehydratase activity" evidence="8">
    <location>
        <position position="774"/>
    </location>
</feature>
<dbReference type="Pfam" id="PF00698">
    <property type="entry name" value="Acyl_transf_1"/>
    <property type="match status" value="1"/>
</dbReference>
<dbReference type="Pfam" id="PF00109">
    <property type="entry name" value="ketoacyl-synt"/>
    <property type="match status" value="1"/>
</dbReference>
<evidence type="ECO:0000256" key="2">
    <source>
        <dbReference type="ARBA" id="ARBA00022553"/>
    </source>
</evidence>
<dbReference type="InterPro" id="IPR013217">
    <property type="entry name" value="Methyltransf_12"/>
</dbReference>
<comment type="caution">
    <text evidence="12">The sequence shown here is derived from an EMBL/GenBank/DDBJ whole genome shotgun (WGS) entry which is preliminary data.</text>
</comment>
<evidence type="ECO:0000259" key="9">
    <source>
        <dbReference type="PROSITE" id="PS50075"/>
    </source>
</evidence>
<dbReference type="InterPro" id="IPR020843">
    <property type="entry name" value="ER"/>
</dbReference>
<keyword evidence="2" id="KW-0597">Phosphoprotein</keyword>
<dbReference type="CDD" id="cd05195">
    <property type="entry name" value="enoyl_red"/>
    <property type="match status" value="1"/>
</dbReference>
<dbReference type="Gene3D" id="3.40.366.10">
    <property type="entry name" value="Malonyl-Coenzyme A Acyl Carrier Protein, domain 2"/>
    <property type="match status" value="1"/>
</dbReference>
<dbReference type="Gene3D" id="3.10.129.110">
    <property type="entry name" value="Polyketide synthase dehydratase"/>
    <property type="match status" value="1"/>
</dbReference>
<feature type="domain" description="Ketosynthase family 3 (KS3)" evidence="10">
    <location>
        <begin position="1"/>
        <end position="286"/>
    </location>
</feature>
<dbReference type="CDD" id="cd02440">
    <property type="entry name" value="AdoMet_MTases"/>
    <property type="match status" value="1"/>
</dbReference>
<dbReference type="SUPFAM" id="SSF47336">
    <property type="entry name" value="ACP-like"/>
    <property type="match status" value="1"/>
</dbReference>
<dbReference type="InterPro" id="IPR049900">
    <property type="entry name" value="PKS_mFAS_DH"/>
</dbReference>
<dbReference type="SUPFAM" id="SSF53901">
    <property type="entry name" value="Thiolase-like"/>
    <property type="match status" value="2"/>
</dbReference>
<feature type="region of interest" description="C-terminal hotdog fold" evidence="8">
    <location>
        <begin position="914"/>
        <end position="1071"/>
    </location>
</feature>
<gene>
    <name evidence="12" type="ORF">Daus18300_001076</name>
</gene>
<dbReference type="InterPro" id="IPR050091">
    <property type="entry name" value="PKS_NRPS_Biosynth_Enz"/>
</dbReference>
<evidence type="ECO:0000256" key="4">
    <source>
        <dbReference type="ARBA" id="ARBA00022857"/>
    </source>
</evidence>